<dbReference type="InterPro" id="IPR013325">
    <property type="entry name" value="RNA_pol_sigma_r2"/>
</dbReference>
<protein>
    <submittedName>
        <fullName evidence="7">RNA polymerase ECF-type sigma factor</fullName>
    </submittedName>
</protein>
<dbReference type="InterPro" id="IPR039425">
    <property type="entry name" value="RNA_pol_sigma-70-like"/>
</dbReference>
<dbReference type="GO" id="GO:0006352">
    <property type="term" value="P:DNA-templated transcription initiation"/>
    <property type="evidence" value="ECO:0007669"/>
    <property type="project" value="InterPro"/>
</dbReference>
<keyword evidence="3" id="KW-0731">Sigma factor</keyword>
<dbReference type="SUPFAM" id="SSF88946">
    <property type="entry name" value="Sigma2 domain of RNA polymerase sigma factors"/>
    <property type="match status" value="1"/>
</dbReference>
<comment type="similarity">
    <text evidence="1">Belongs to the sigma-70 factor family. ECF subfamily.</text>
</comment>
<evidence type="ECO:0000256" key="3">
    <source>
        <dbReference type="ARBA" id="ARBA00023082"/>
    </source>
</evidence>
<dbReference type="EMBL" id="CU207366">
    <property type="protein sequence ID" value="CAL67658.1"/>
    <property type="molecule type" value="Genomic_DNA"/>
</dbReference>
<dbReference type="Pfam" id="PF04542">
    <property type="entry name" value="Sigma70_r2"/>
    <property type="match status" value="1"/>
</dbReference>
<dbReference type="STRING" id="411154.GFO_2702"/>
<evidence type="ECO:0000259" key="6">
    <source>
        <dbReference type="Pfam" id="PF08281"/>
    </source>
</evidence>
<dbReference type="Proteomes" id="UP000000755">
    <property type="component" value="Chromosome"/>
</dbReference>
<evidence type="ECO:0000313" key="8">
    <source>
        <dbReference type="Proteomes" id="UP000000755"/>
    </source>
</evidence>
<dbReference type="HOGENOM" id="CLU_047691_3_4_10"/>
<evidence type="ECO:0000256" key="4">
    <source>
        <dbReference type="ARBA" id="ARBA00023163"/>
    </source>
</evidence>
<dbReference type="CDD" id="cd06171">
    <property type="entry name" value="Sigma70_r4"/>
    <property type="match status" value="1"/>
</dbReference>
<dbReference type="InterPro" id="IPR036388">
    <property type="entry name" value="WH-like_DNA-bd_sf"/>
</dbReference>
<dbReference type="PANTHER" id="PTHR43133">
    <property type="entry name" value="RNA POLYMERASE ECF-TYPE SIGMA FACTO"/>
    <property type="match status" value="1"/>
</dbReference>
<sequence length="217" mass="25649">MVISIFRSLSNFLTISYLYLQPHFKTETLEINPEQLLKKIMEAKNGSQSAFNYLLDRYWNDVYGFQLKKTRNEYESEDITIQTFSKAFNKIDTFDENYSFTTWLIAISKNIHIDQVRKKNASIRSKTSVHDEEKVYEIVDETPGIEDKLIKEQNLKQLLADIKQLKPHYQEVINLRFFQEKSYKEIASILNEPMNNVKVKLLRAKKLLAEIIESRNV</sequence>
<dbReference type="eggNOG" id="COG1595">
    <property type="taxonomic scope" value="Bacteria"/>
</dbReference>
<dbReference type="PANTHER" id="PTHR43133:SF51">
    <property type="entry name" value="RNA POLYMERASE SIGMA FACTOR"/>
    <property type="match status" value="1"/>
</dbReference>
<evidence type="ECO:0000259" key="5">
    <source>
        <dbReference type="Pfam" id="PF04542"/>
    </source>
</evidence>
<dbReference type="Pfam" id="PF08281">
    <property type="entry name" value="Sigma70_r4_2"/>
    <property type="match status" value="1"/>
</dbReference>
<proteinExistence type="inferred from homology"/>
<keyword evidence="4" id="KW-0804">Transcription</keyword>
<gene>
    <name evidence="7" type="ordered locus">GFO_2702</name>
</gene>
<dbReference type="GO" id="GO:0003677">
    <property type="term" value="F:DNA binding"/>
    <property type="evidence" value="ECO:0007669"/>
    <property type="project" value="InterPro"/>
</dbReference>
<dbReference type="NCBIfam" id="TIGR02937">
    <property type="entry name" value="sigma70-ECF"/>
    <property type="match status" value="1"/>
</dbReference>
<organism evidence="7 8">
    <name type="scientific">Christiangramia forsetii (strain DSM 17595 / CGMCC 1.15422 / KT0803)</name>
    <name type="common">Gramella forsetii</name>
    <dbReference type="NCBI Taxonomy" id="411154"/>
    <lineage>
        <taxon>Bacteria</taxon>
        <taxon>Pseudomonadati</taxon>
        <taxon>Bacteroidota</taxon>
        <taxon>Flavobacteriia</taxon>
        <taxon>Flavobacteriales</taxon>
        <taxon>Flavobacteriaceae</taxon>
        <taxon>Christiangramia</taxon>
    </lineage>
</organism>
<dbReference type="OrthoDB" id="9785675at2"/>
<dbReference type="AlphaFoldDB" id="A0M4W3"/>
<evidence type="ECO:0000313" key="7">
    <source>
        <dbReference type="EMBL" id="CAL67658.1"/>
    </source>
</evidence>
<dbReference type="InterPro" id="IPR013249">
    <property type="entry name" value="RNA_pol_sigma70_r4_t2"/>
</dbReference>
<name>A0M4W3_CHRFK</name>
<dbReference type="Gene3D" id="1.10.1740.10">
    <property type="match status" value="1"/>
</dbReference>
<evidence type="ECO:0000256" key="1">
    <source>
        <dbReference type="ARBA" id="ARBA00010641"/>
    </source>
</evidence>
<dbReference type="InterPro" id="IPR013324">
    <property type="entry name" value="RNA_pol_sigma_r3/r4-like"/>
</dbReference>
<dbReference type="InterPro" id="IPR007627">
    <property type="entry name" value="RNA_pol_sigma70_r2"/>
</dbReference>
<dbReference type="GO" id="GO:0016987">
    <property type="term" value="F:sigma factor activity"/>
    <property type="evidence" value="ECO:0007669"/>
    <property type="project" value="UniProtKB-KW"/>
</dbReference>
<accession>A0M4W3</accession>
<dbReference type="Gene3D" id="1.10.10.10">
    <property type="entry name" value="Winged helix-like DNA-binding domain superfamily/Winged helix DNA-binding domain"/>
    <property type="match status" value="1"/>
</dbReference>
<keyword evidence="2" id="KW-0805">Transcription regulation</keyword>
<dbReference type="SUPFAM" id="SSF88659">
    <property type="entry name" value="Sigma3 and sigma4 domains of RNA polymerase sigma factors"/>
    <property type="match status" value="1"/>
</dbReference>
<feature type="domain" description="RNA polymerase sigma-70 region 2" evidence="5">
    <location>
        <begin position="55"/>
        <end position="120"/>
    </location>
</feature>
<feature type="domain" description="RNA polymerase sigma factor 70 region 4 type 2" evidence="6">
    <location>
        <begin position="162"/>
        <end position="208"/>
    </location>
</feature>
<reference evidence="7 8" key="1">
    <citation type="journal article" date="2006" name="Environ. Microbiol.">
        <title>Whole genome analysis of the marine Bacteroidetes'Gramella forsetii' reveals adaptations to degradation of polymeric organic matter.</title>
        <authorList>
            <person name="Bauer M."/>
            <person name="Kube M."/>
            <person name="Teeling H."/>
            <person name="Richter M."/>
            <person name="Lombardot T."/>
            <person name="Allers E."/>
            <person name="Wuerdemann C.A."/>
            <person name="Quast C."/>
            <person name="Kuhl H."/>
            <person name="Knaust F."/>
            <person name="Woebken D."/>
            <person name="Bischof K."/>
            <person name="Mussmann M."/>
            <person name="Choudhuri J.V."/>
            <person name="Meyer F."/>
            <person name="Reinhardt R."/>
            <person name="Amann R.I."/>
            <person name="Gloeckner F.O."/>
        </authorList>
    </citation>
    <scope>NUCLEOTIDE SEQUENCE [LARGE SCALE GENOMIC DNA]</scope>
    <source>
        <strain evidence="7 8">KT0803</strain>
    </source>
</reference>
<dbReference type="KEGG" id="gfo:GFO_2702"/>
<dbReference type="InterPro" id="IPR014284">
    <property type="entry name" value="RNA_pol_sigma-70_dom"/>
</dbReference>
<evidence type="ECO:0000256" key="2">
    <source>
        <dbReference type="ARBA" id="ARBA00023015"/>
    </source>
</evidence>